<dbReference type="InterPro" id="IPR002577">
    <property type="entry name" value="HTH_HxlR"/>
</dbReference>
<dbReference type="Pfam" id="PF01638">
    <property type="entry name" value="HxlR"/>
    <property type="match status" value="1"/>
</dbReference>
<keyword evidence="1" id="KW-0805">Transcription regulation</keyword>
<dbReference type="SUPFAM" id="SSF55718">
    <property type="entry name" value="SCP-like"/>
    <property type="match status" value="1"/>
</dbReference>
<accession>A0AAE3NNS0</accession>
<sequence>MADSRYRQFCPVAMAAEVLDTRWTLVLLRELLGGSTRFNELRRGLPKMSPTLLSRRLRELEEAGIVRREPVPGTTAHDYLLTDAGRDLAPVIEALGMWGQKWVDAEPSLKNVDPGLLMWDMRRNLNPEPLPDRRTVVSFVYSDQPAERAHWWLIVEPGQEVDLCSVDPGYDVDLYVATDLRCMTAIWMGLTTVRRERDRGRLELTGDRGIAEAVPEWLGGSPFAVQKKHDGASVAP</sequence>
<dbReference type="PROSITE" id="PS51118">
    <property type="entry name" value="HTH_HXLR"/>
    <property type="match status" value="1"/>
</dbReference>
<dbReference type="InterPro" id="IPR036390">
    <property type="entry name" value="WH_DNA-bd_sf"/>
</dbReference>
<evidence type="ECO:0000259" key="4">
    <source>
        <dbReference type="PROSITE" id="PS51118"/>
    </source>
</evidence>
<dbReference type="PANTHER" id="PTHR33204:SF18">
    <property type="entry name" value="TRANSCRIPTIONAL REGULATORY PROTEIN"/>
    <property type="match status" value="1"/>
</dbReference>
<dbReference type="Proteomes" id="UP001220964">
    <property type="component" value="Unassembled WGS sequence"/>
</dbReference>
<dbReference type="EMBL" id="JARGYC010000004">
    <property type="protein sequence ID" value="MDF0599661.1"/>
    <property type="molecule type" value="Genomic_DNA"/>
</dbReference>
<gene>
    <name evidence="5" type="ORF">P1J78_02845</name>
</gene>
<dbReference type="InterPro" id="IPR011991">
    <property type="entry name" value="ArsR-like_HTH"/>
</dbReference>
<evidence type="ECO:0000313" key="6">
    <source>
        <dbReference type="Proteomes" id="UP001220964"/>
    </source>
</evidence>
<dbReference type="AlphaFoldDB" id="A0AAE3NNS0"/>
<organism evidence="5 6">
    <name type="scientific">Psychromarinibacter sediminicola</name>
    <dbReference type="NCBI Taxonomy" id="3033385"/>
    <lineage>
        <taxon>Bacteria</taxon>
        <taxon>Pseudomonadati</taxon>
        <taxon>Pseudomonadota</taxon>
        <taxon>Alphaproteobacteria</taxon>
        <taxon>Rhodobacterales</taxon>
        <taxon>Paracoccaceae</taxon>
        <taxon>Psychromarinibacter</taxon>
    </lineage>
</organism>
<evidence type="ECO:0000256" key="2">
    <source>
        <dbReference type="ARBA" id="ARBA00023125"/>
    </source>
</evidence>
<reference evidence="5" key="1">
    <citation type="submission" date="2023-03" db="EMBL/GenBank/DDBJ databases">
        <title>Multiphase analysis and comparison of six strains from genera Psychromarinibacter, Lutimaribacter, and Maritimibacter, including a novel species: Psychromarinibacter sediminicola sp. nov.</title>
        <authorList>
            <person name="Wang Y.-H."/>
            <person name="Ye M.-Q."/>
            <person name="Du Z.-J."/>
        </authorList>
    </citation>
    <scope>NUCLEOTIDE SEQUENCE</scope>
    <source>
        <strain evidence="5">C21-152</strain>
    </source>
</reference>
<proteinExistence type="predicted"/>
<dbReference type="InterPro" id="IPR036388">
    <property type="entry name" value="WH-like_DNA-bd_sf"/>
</dbReference>
<dbReference type="PANTHER" id="PTHR33204">
    <property type="entry name" value="TRANSCRIPTIONAL REGULATOR, MARR FAMILY"/>
    <property type="match status" value="1"/>
</dbReference>
<keyword evidence="6" id="KW-1185">Reference proteome</keyword>
<comment type="caution">
    <text evidence="5">The sequence shown here is derived from an EMBL/GenBank/DDBJ whole genome shotgun (WGS) entry which is preliminary data.</text>
</comment>
<evidence type="ECO:0000313" key="5">
    <source>
        <dbReference type="EMBL" id="MDF0599661.1"/>
    </source>
</evidence>
<dbReference type="GO" id="GO:0006355">
    <property type="term" value="P:regulation of DNA-templated transcription"/>
    <property type="evidence" value="ECO:0007669"/>
    <property type="project" value="UniProtKB-ARBA"/>
</dbReference>
<dbReference type="SUPFAM" id="SSF46785">
    <property type="entry name" value="Winged helix' DNA-binding domain"/>
    <property type="match status" value="1"/>
</dbReference>
<evidence type="ECO:0000256" key="3">
    <source>
        <dbReference type="ARBA" id="ARBA00023163"/>
    </source>
</evidence>
<name>A0AAE3NNS0_9RHOB</name>
<dbReference type="GO" id="GO:0003677">
    <property type="term" value="F:DNA binding"/>
    <property type="evidence" value="ECO:0007669"/>
    <property type="project" value="UniProtKB-KW"/>
</dbReference>
<evidence type="ECO:0000256" key="1">
    <source>
        <dbReference type="ARBA" id="ARBA00023015"/>
    </source>
</evidence>
<dbReference type="InterPro" id="IPR036527">
    <property type="entry name" value="SCP2_sterol-bd_dom_sf"/>
</dbReference>
<dbReference type="CDD" id="cd00090">
    <property type="entry name" value="HTH_ARSR"/>
    <property type="match status" value="1"/>
</dbReference>
<protein>
    <submittedName>
        <fullName evidence="5">Helix-turn-helix domain-containing protein</fullName>
    </submittedName>
</protein>
<dbReference type="Gene3D" id="1.10.10.10">
    <property type="entry name" value="Winged helix-like DNA-binding domain superfamily/Winged helix DNA-binding domain"/>
    <property type="match status" value="1"/>
</dbReference>
<keyword evidence="2" id="KW-0238">DNA-binding</keyword>
<keyword evidence="3" id="KW-0804">Transcription</keyword>
<feature type="domain" description="HTH hxlR-type" evidence="4">
    <location>
        <begin position="10"/>
        <end position="107"/>
    </location>
</feature>
<dbReference type="RefSeq" id="WP_275565804.1">
    <property type="nucleotide sequence ID" value="NZ_JARGYC010000004.1"/>
</dbReference>